<feature type="transmembrane region" description="Helical" evidence="1">
    <location>
        <begin position="46"/>
        <end position="64"/>
    </location>
</feature>
<evidence type="ECO:0000313" key="2">
    <source>
        <dbReference type="EMBL" id="MFC4526889.1"/>
    </source>
</evidence>
<dbReference type="Proteomes" id="UP001595961">
    <property type="component" value="Unassembled WGS sequence"/>
</dbReference>
<proteinExistence type="predicted"/>
<keyword evidence="1" id="KW-0472">Membrane</keyword>
<evidence type="ECO:0000313" key="3">
    <source>
        <dbReference type="Proteomes" id="UP001595961"/>
    </source>
</evidence>
<feature type="transmembrane region" description="Helical" evidence="1">
    <location>
        <begin position="84"/>
        <end position="105"/>
    </location>
</feature>
<accession>A0ABV9C1I7</accession>
<dbReference type="EMBL" id="JBHSGA010000017">
    <property type="protein sequence ID" value="MFC4526889.1"/>
    <property type="molecule type" value="Genomic_DNA"/>
</dbReference>
<keyword evidence="1" id="KW-0812">Transmembrane</keyword>
<name>A0ABV9C1I7_9GAMM</name>
<reference evidence="3" key="1">
    <citation type="journal article" date="2019" name="Int. J. Syst. Evol. Microbiol.">
        <title>The Global Catalogue of Microorganisms (GCM) 10K type strain sequencing project: providing services to taxonomists for standard genome sequencing and annotation.</title>
        <authorList>
            <consortium name="The Broad Institute Genomics Platform"/>
            <consortium name="The Broad Institute Genome Sequencing Center for Infectious Disease"/>
            <person name="Wu L."/>
            <person name="Ma J."/>
        </authorList>
    </citation>
    <scope>NUCLEOTIDE SEQUENCE [LARGE SCALE GENOMIC DNA]</scope>
    <source>
        <strain evidence="3">CCM 4481</strain>
    </source>
</reference>
<sequence length="141" mass="14777">MSANPHLLRAKQEILFGLKLAAAMIGGALLLTLARKLGWVDGEQVGRGQNVIIGLALAAFCNLMPKRLNASPQSVRCVTLAQSIARVGGWAMTLAFLVWTALWAFAPLPLARPGAVAAIGAGVAVMLGYAVWKVARSTSGR</sequence>
<organism evidence="2 3">
    <name type="scientific">Dyella halodurans</name>
    <dbReference type="NCBI Taxonomy" id="1920171"/>
    <lineage>
        <taxon>Bacteria</taxon>
        <taxon>Pseudomonadati</taxon>
        <taxon>Pseudomonadota</taxon>
        <taxon>Gammaproteobacteria</taxon>
        <taxon>Lysobacterales</taxon>
        <taxon>Rhodanobacteraceae</taxon>
        <taxon>Dyella</taxon>
    </lineage>
</organism>
<evidence type="ECO:0000256" key="1">
    <source>
        <dbReference type="SAM" id="Phobius"/>
    </source>
</evidence>
<protein>
    <submittedName>
        <fullName evidence="2">Uncharacterized protein</fullName>
    </submittedName>
</protein>
<dbReference type="RefSeq" id="WP_266148790.1">
    <property type="nucleotide sequence ID" value="NZ_CP064028.1"/>
</dbReference>
<comment type="caution">
    <text evidence="2">The sequence shown here is derived from an EMBL/GenBank/DDBJ whole genome shotgun (WGS) entry which is preliminary data.</text>
</comment>
<keyword evidence="1" id="KW-1133">Transmembrane helix</keyword>
<feature type="transmembrane region" description="Helical" evidence="1">
    <location>
        <begin position="14"/>
        <end position="34"/>
    </location>
</feature>
<gene>
    <name evidence="2" type="ORF">ACFO5W_09640</name>
</gene>
<feature type="transmembrane region" description="Helical" evidence="1">
    <location>
        <begin position="111"/>
        <end position="132"/>
    </location>
</feature>
<keyword evidence="3" id="KW-1185">Reference proteome</keyword>